<feature type="region of interest" description="Disordered" evidence="2">
    <location>
        <begin position="28"/>
        <end position="49"/>
    </location>
</feature>
<feature type="coiled-coil region" evidence="1">
    <location>
        <begin position="105"/>
        <end position="142"/>
    </location>
</feature>
<protein>
    <recommendedName>
        <fullName evidence="3">BZIP domain-containing protein</fullName>
    </recommendedName>
</protein>
<evidence type="ECO:0000259" key="3">
    <source>
        <dbReference type="PROSITE" id="PS00036"/>
    </source>
</evidence>
<feature type="region of interest" description="Disordered" evidence="2">
    <location>
        <begin position="66"/>
        <end position="87"/>
    </location>
</feature>
<evidence type="ECO:0000313" key="5">
    <source>
        <dbReference type="Proteomes" id="UP001465755"/>
    </source>
</evidence>
<dbReference type="InterPro" id="IPR004827">
    <property type="entry name" value="bZIP"/>
</dbReference>
<sequence length="508" mass="57044">MRVGPSCKQEAADDPFLNGLLSYEPYGAAHPSLRLPGSSGSDRSDSLPCGLDPLGDIAFATAFPPEPMAVGQAPSENKQKSSAASIREKNRLQQIRYRARRKEREAVAETAVADLRKRMQELQAQNRELDMQQRQMTQLVLAQEFHIDRLKSHQEVKELGQAILMEEVLVVMSLVYGRPVVIQEALTWSLQSWMTQHFPAYLNHLRRLLAAARHDAEGPEAQQLREVVTKRREVETKHALFSNLHLALFAWNLDHARSIPFHERPSPATWTPVLAQLELTQEQVEAILKARQRLLKRLAQSSQERQAAYAAVGQDIAALPRDQVPVGEGAKVMYRALDRERKCVVDFLTVVTAETLTPEQEAWLDAESPVHPWWPDIFAMCDALAVQHGHPAAPAFPSLLDLPPCDMRNLVMPMFTPFQLLITPCTALGAGSQLKRAMLHCSWQTTQQISPMGLYYELPSMASMEGHTLSDTSMGLYRHNWRFAGRLPHYSAAFSRAPTPTPLNSHQS</sequence>
<dbReference type="CDD" id="cd14688">
    <property type="entry name" value="bZIP_YAP"/>
    <property type="match status" value="1"/>
</dbReference>
<proteinExistence type="predicted"/>
<keyword evidence="5" id="KW-1185">Reference proteome</keyword>
<organism evidence="4 5">
    <name type="scientific">Symbiochloris irregularis</name>
    <dbReference type="NCBI Taxonomy" id="706552"/>
    <lineage>
        <taxon>Eukaryota</taxon>
        <taxon>Viridiplantae</taxon>
        <taxon>Chlorophyta</taxon>
        <taxon>core chlorophytes</taxon>
        <taxon>Trebouxiophyceae</taxon>
        <taxon>Trebouxiales</taxon>
        <taxon>Trebouxiaceae</taxon>
        <taxon>Symbiochloris</taxon>
    </lineage>
</organism>
<keyword evidence="1" id="KW-0175">Coiled coil</keyword>
<evidence type="ECO:0000256" key="1">
    <source>
        <dbReference type="SAM" id="Coils"/>
    </source>
</evidence>
<gene>
    <name evidence="4" type="ORF">WJX73_006951</name>
</gene>
<feature type="compositionally biased region" description="Polar residues" evidence="2">
    <location>
        <begin position="74"/>
        <end position="84"/>
    </location>
</feature>
<evidence type="ECO:0000256" key="2">
    <source>
        <dbReference type="SAM" id="MobiDB-lite"/>
    </source>
</evidence>
<reference evidence="4 5" key="1">
    <citation type="journal article" date="2024" name="Nat. Commun.">
        <title>Phylogenomics reveals the evolutionary origins of lichenization in chlorophyte algae.</title>
        <authorList>
            <person name="Puginier C."/>
            <person name="Libourel C."/>
            <person name="Otte J."/>
            <person name="Skaloud P."/>
            <person name="Haon M."/>
            <person name="Grisel S."/>
            <person name="Petersen M."/>
            <person name="Berrin J.G."/>
            <person name="Delaux P.M."/>
            <person name="Dal Grande F."/>
            <person name="Keller J."/>
        </authorList>
    </citation>
    <scope>NUCLEOTIDE SEQUENCE [LARGE SCALE GENOMIC DNA]</scope>
    <source>
        <strain evidence="4 5">SAG 2036</strain>
    </source>
</reference>
<dbReference type="GO" id="GO:0003700">
    <property type="term" value="F:DNA-binding transcription factor activity"/>
    <property type="evidence" value="ECO:0007669"/>
    <property type="project" value="InterPro"/>
</dbReference>
<accession>A0AAW1PUC1</accession>
<comment type="caution">
    <text evidence="4">The sequence shown here is derived from an EMBL/GenBank/DDBJ whole genome shotgun (WGS) entry which is preliminary data.</text>
</comment>
<evidence type="ECO:0000313" key="4">
    <source>
        <dbReference type="EMBL" id="KAK9813558.1"/>
    </source>
</evidence>
<dbReference type="Proteomes" id="UP001465755">
    <property type="component" value="Unassembled WGS sequence"/>
</dbReference>
<dbReference type="AlphaFoldDB" id="A0AAW1PUC1"/>
<dbReference type="EMBL" id="JALJOQ010000004">
    <property type="protein sequence ID" value="KAK9813558.1"/>
    <property type="molecule type" value="Genomic_DNA"/>
</dbReference>
<feature type="domain" description="BZIP" evidence="3">
    <location>
        <begin position="87"/>
        <end position="100"/>
    </location>
</feature>
<dbReference type="PROSITE" id="PS00036">
    <property type="entry name" value="BZIP_BASIC"/>
    <property type="match status" value="1"/>
</dbReference>
<name>A0AAW1PUC1_9CHLO</name>